<accession>A0A6J5ZIU5</accession>
<protein>
    <submittedName>
        <fullName evidence="1">Unannotated protein</fullName>
    </submittedName>
</protein>
<organism evidence="1">
    <name type="scientific">freshwater metagenome</name>
    <dbReference type="NCBI Taxonomy" id="449393"/>
    <lineage>
        <taxon>unclassified sequences</taxon>
        <taxon>metagenomes</taxon>
        <taxon>ecological metagenomes</taxon>
    </lineage>
</organism>
<dbReference type="EMBL" id="CAESAF010000112">
    <property type="protein sequence ID" value="CAB4340719.1"/>
    <property type="molecule type" value="Genomic_DNA"/>
</dbReference>
<name>A0A6J5ZIU5_9ZZZZ</name>
<sequence length="168" mass="18727">MVPPATALLFPSLFTVRVRISEPSEISEPELSTISCRSGATAGRLNCAEATKRSVPVRTRELSLLPPSTKASAVKIMVLPAPVSPVKTFRPLPSSSVDWSIIPRLRIEISSRYVRSLTAPAFNGKFKFSNKAISKQRWLQVGQLYHRFIFSDVNLVPRFQCELTKRIS</sequence>
<proteinExistence type="predicted"/>
<reference evidence="1" key="1">
    <citation type="submission" date="2020-05" db="EMBL/GenBank/DDBJ databases">
        <authorList>
            <person name="Chiriac C."/>
            <person name="Salcher M."/>
            <person name="Ghai R."/>
            <person name="Kavagutti S V."/>
        </authorList>
    </citation>
    <scope>NUCLEOTIDE SEQUENCE</scope>
</reference>
<dbReference type="AlphaFoldDB" id="A0A6J5ZIU5"/>
<gene>
    <name evidence="1" type="ORF">UFOPK3574_00898</name>
</gene>
<evidence type="ECO:0000313" key="1">
    <source>
        <dbReference type="EMBL" id="CAB4340719.1"/>
    </source>
</evidence>